<evidence type="ECO:0000256" key="1">
    <source>
        <dbReference type="SAM" id="MobiDB-lite"/>
    </source>
</evidence>
<dbReference type="EMBL" id="JAVHNQ010000010">
    <property type="protein sequence ID" value="KAK6337961.1"/>
    <property type="molecule type" value="Genomic_DNA"/>
</dbReference>
<dbReference type="Gene3D" id="1.10.10.10">
    <property type="entry name" value="Winged helix-like DNA-binding domain superfamily/Winged helix DNA-binding domain"/>
    <property type="match status" value="1"/>
</dbReference>
<dbReference type="InterPro" id="IPR036388">
    <property type="entry name" value="WH-like_DNA-bd_sf"/>
</dbReference>
<sequence>MSAPATSNMLSNRLITLLRSRHAKNSSSTICPSEVPRGLEKDGEIAPGTWREHMDDVREVVFRLRDEGVLEVLQRGQVVRVPLEDVTGPIRVRLLDSNGREAANDKEV</sequence>
<evidence type="ECO:0000313" key="2">
    <source>
        <dbReference type="EMBL" id="KAK6337961.1"/>
    </source>
</evidence>
<dbReference type="Pfam" id="PF11625">
    <property type="entry name" value="DUF3253"/>
    <property type="match status" value="1"/>
</dbReference>
<keyword evidence="3" id="KW-1185">Reference proteome</keyword>
<gene>
    <name evidence="2" type="ORF">TWF696_001434</name>
</gene>
<name>A0AAV9UBE6_9PEZI</name>
<proteinExistence type="predicted"/>
<dbReference type="Proteomes" id="UP001375240">
    <property type="component" value="Unassembled WGS sequence"/>
</dbReference>
<organism evidence="2 3">
    <name type="scientific">Orbilia brochopaga</name>
    <dbReference type="NCBI Taxonomy" id="3140254"/>
    <lineage>
        <taxon>Eukaryota</taxon>
        <taxon>Fungi</taxon>
        <taxon>Dikarya</taxon>
        <taxon>Ascomycota</taxon>
        <taxon>Pezizomycotina</taxon>
        <taxon>Orbiliomycetes</taxon>
        <taxon>Orbiliales</taxon>
        <taxon>Orbiliaceae</taxon>
        <taxon>Orbilia</taxon>
    </lineage>
</organism>
<evidence type="ECO:0000313" key="3">
    <source>
        <dbReference type="Proteomes" id="UP001375240"/>
    </source>
</evidence>
<comment type="caution">
    <text evidence="2">The sequence shown here is derived from an EMBL/GenBank/DDBJ whole genome shotgun (WGS) entry which is preliminary data.</text>
</comment>
<dbReference type="SUPFAM" id="SSF46785">
    <property type="entry name" value="Winged helix' DNA-binding domain"/>
    <property type="match status" value="1"/>
</dbReference>
<protein>
    <recommendedName>
        <fullName evidence="4">DUF3253 domain-containing protein</fullName>
    </recommendedName>
</protein>
<dbReference type="InterPro" id="IPR036390">
    <property type="entry name" value="WH_DNA-bd_sf"/>
</dbReference>
<feature type="region of interest" description="Disordered" evidence="1">
    <location>
        <begin position="25"/>
        <end position="44"/>
    </location>
</feature>
<accession>A0AAV9UBE6</accession>
<evidence type="ECO:0008006" key="4">
    <source>
        <dbReference type="Google" id="ProtNLM"/>
    </source>
</evidence>
<dbReference type="AlphaFoldDB" id="A0AAV9UBE6"/>
<reference evidence="2 3" key="1">
    <citation type="submission" date="2019-10" db="EMBL/GenBank/DDBJ databases">
        <authorList>
            <person name="Palmer J.M."/>
        </authorList>
    </citation>
    <scope>NUCLEOTIDE SEQUENCE [LARGE SCALE GENOMIC DNA]</scope>
    <source>
        <strain evidence="2 3">TWF696</strain>
    </source>
</reference>
<dbReference type="InterPro" id="IPR021660">
    <property type="entry name" value="DUF3253"/>
</dbReference>